<keyword evidence="2" id="KW-0326">Glycosidase</keyword>
<protein>
    <submittedName>
        <fullName evidence="5">Nucleoside hydrolase</fullName>
    </submittedName>
</protein>
<dbReference type="Gene3D" id="3.90.245.10">
    <property type="entry name" value="Ribonucleoside hydrolase-like"/>
    <property type="match status" value="1"/>
</dbReference>
<dbReference type="SUPFAM" id="SSF53590">
    <property type="entry name" value="Nucleoside hydrolase"/>
    <property type="match status" value="1"/>
</dbReference>
<evidence type="ECO:0000313" key="6">
    <source>
        <dbReference type="Proteomes" id="UP001218638"/>
    </source>
</evidence>
<dbReference type="Proteomes" id="UP001218638">
    <property type="component" value="Chromosome"/>
</dbReference>
<feature type="chain" id="PRO_5042114762" evidence="3">
    <location>
        <begin position="26"/>
        <end position="333"/>
    </location>
</feature>
<dbReference type="PANTHER" id="PTHR12304">
    <property type="entry name" value="INOSINE-URIDINE PREFERRING NUCLEOSIDE HYDROLASE"/>
    <property type="match status" value="1"/>
</dbReference>
<feature type="signal peptide" evidence="3">
    <location>
        <begin position="1"/>
        <end position="25"/>
    </location>
</feature>
<dbReference type="EMBL" id="CP119075">
    <property type="protein sequence ID" value="WED64651.1"/>
    <property type="molecule type" value="Genomic_DNA"/>
</dbReference>
<evidence type="ECO:0000259" key="4">
    <source>
        <dbReference type="Pfam" id="PF01156"/>
    </source>
</evidence>
<reference evidence="5" key="1">
    <citation type="submission" date="2023-03" db="EMBL/GenBank/DDBJ databases">
        <title>Lomoglobus Profundus gen. nov., sp. nov., a novel member of the phylum Verrucomicrobia, isolated from deep-marine sediment of South China Sea.</title>
        <authorList>
            <person name="Ahmad T."/>
            <person name="Ishaq S.E."/>
            <person name="Wang F."/>
        </authorList>
    </citation>
    <scope>NUCLEOTIDE SEQUENCE</scope>
    <source>
        <strain evidence="5">LMO-M01</strain>
    </source>
</reference>
<dbReference type="InterPro" id="IPR001910">
    <property type="entry name" value="Inosine/uridine_hydrolase_dom"/>
</dbReference>
<dbReference type="RefSeq" id="WP_330929935.1">
    <property type="nucleotide sequence ID" value="NZ_CP119075.1"/>
</dbReference>
<dbReference type="GO" id="GO:0005829">
    <property type="term" value="C:cytosol"/>
    <property type="evidence" value="ECO:0007669"/>
    <property type="project" value="TreeGrafter"/>
</dbReference>
<evidence type="ECO:0000256" key="1">
    <source>
        <dbReference type="ARBA" id="ARBA00022801"/>
    </source>
</evidence>
<dbReference type="InterPro" id="IPR036452">
    <property type="entry name" value="Ribo_hydro-like"/>
</dbReference>
<organism evidence="5 6">
    <name type="scientific">Synoicihabitans lomoniglobus</name>
    <dbReference type="NCBI Taxonomy" id="2909285"/>
    <lineage>
        <taxon>Bacteria</taxon>
        <taxon>Pseudomonadati</taxon>
        <taxon>Verrucomicrobiota</taxon>
        <taxon>Opitutia</taxon>
        <taxon>Opitutales</taxon>
        <taxon>Opitutaceae</taxon>
        <taxon>Synoicihabitans</taxon>
    </lineage>
</organism>
<keyword evidence="1 5" id="KW-0378">Hydrolase</keyword>
<sequence length="333" mass="36399">MPGVLKLHVLGALGALLMAVGEVGAAPHPTVLSTDIGGDIDDTWALAHLLRSPELDLDLVLTETGESRYRAMVAAKFLEVAQRTDVTVALGVDFGVMSDADRHQGPWVQGYDLDAYPGQVAEDGVQAFIDYVRAAEGTVTVIAIGPAPSVAAAVQRAPDIARKCRLLGMHGSFDIGYGGKPHPDAEYNVKADVAAFRALMAAPWQSIALTPLDTCGLVALDGENYHRVWRATDDPLARAVIENYCLWAPRQTWLNCDFFAVRSTTLFDNVAIYMAYADAFLEYEEIAFEVTDEGFTVRDPDGPYRAQVAVRWRDLPGFYRHLTQRLVEDSTAR</sequence>
<name>A0AAE9ZUV4_9BACT</name>
<proteinExistence type="predicted"/>
<dbReference type="KEGG" id="slom:PXH66_20095"/>
<feature type="domain" description="Inosine/uridine-preferring nucleoside hydrolase" evidence="4">
    <location>
        <begin position="31"/>
        <end position="301"/>
    </location>
</feature>
<dbReference type="Pfam" id="PF01156">
    <property type="entry name" value="IU_nuc_hydro"/>
    <property type="match status" value="1"/>
</dbReference>
<keyword evidence="3" id="KW-0732">Signal</keyword>
<dbReference type="AlphaFoldDB" id="A0AAE9ZUV4"/>
<dbReference type="GO" id="GO:0006152">
    <property type="term" value="P:purine nucleoside catabolic process"/>
    <property type="evidence" value="ECO:0007669"/>
    <property type="project" value="TreeGrafter"/>
</dbReference>
<accession>A0AAE9ZUV4</accession>
<dbReference type="InterPro" id="IPR023186">
    <property type="entry name" value="IUNH"/>
</dbReference>
<dbReference type="PANTHER" id="PTHR12304:SF4">
    <property type="entry name" value="URIDINE NUCLEOSIDASE"/>
    <property type="match status" value="1"/>
</dbReference>
<gene>
    <name evidence="5" type="ORF">PXH66_20095</name>
</gene>
<evidence type="ECO:0000313" key="5">
    <source>
        <dbReference type="EMBL" id="WED64651.1"/>
    </source>
</evidence>
<evidence type="ECO:0000256" key="2">
    <source>
        <dbReference type="ARBA" id="ARBA00023295"/>
    </source>
</evidence>
<evidence type="ECO:0000256" key="3">
    <source>
        <dbReference type="SAM" id="SignalP"/>
    </source>
</evidence>
<keyword evidence="6" id="KW-1185">Reference proteome</keyword>
<dbReference type="GO" id="GO:0008477">
    <property type="term" value="F:purine nucleosidase activity"/>
    <property type="evidence" value="ECO:0007669"/>
    <property type="project" value="TreeGrafter"/>
</dbReference>